<evidence type="ECO:0000259" key="7">
    <source>
        <dbReference type="PROSITE" id="PS50850"/>
    </source>
</evidence>
<feature type="transmembrane region" description="Helical" evidence="6">
    <location>
        <begin position="317"/>
        <end position="339"/>
    </location>
</feature>
<feature type="transmembrane region" description="Helical" evidence="6">
    <location>
        <begin position="179"/>
        <end position="198"/>
    </location>
</feature>
<accession>A0A6A6G1Z3</accession>
<dbReference type="SUPFAM" id="SSF103473">
    <property type="entry name" value="MFS general substrate transporter"/>
    <property type="match status" value="1"/>
</dbReference>
<feature type="domain" description="Major facilitator superfamily (MFS) profile" evidence="7">
    <location>
        <begin position="50"/>
        <end position="473"/>
    </location>
</feature>
<feature type="transmembrane region" description="Helical" evidence="6">
    <location>
        <begin position="114"/>
        <end position="135"/>
    </location>
</feature>
<keyword evidence="3 6" id="KW-0812">Transmembrane</keyword>
<dbReference type="Proteomes" id="UP000799538">
    <property type="component" value="Unassembled WGS sequence"/>
</dbReference>
<evidence type="ECO:0000256" key="1">
    <source>
        <dbReference type="ARBA" id="ARBA00004141"/>
    </source>
</evidence>
<feature type="transmembrane region" description="Helical" evidence="6">
    <location>
        <begin position="410"/>
        <end position="430"/>
    </location>
</feature>
<dbReference type="InterPro" id="IPR036259">
    <property type="entry name" value="MFS_trans_sf"/>
</dbReference>
<feature type="transmembrane region" description="Helical" evidence="6">
    <location>
        <begin position="147"/>
        <end position="167"/>
    </location>
</feature>
<evidence type="ECO:0000256" key="3">
    <source>
        <dbReference type="ARBA" id="ARBA00022692"/>
    </source>
</evidence>
<keyword evidence="2" id="KW-0813">Transport</keyword>
<feature type="transmembrane region" description="Helical" evidence="6">
    <location>
        <begin position="284"/>
        <end position="311"/>
    </location>
</feature>
<proteinExistence type="predicted"/>
<dbReference type="InterPro" id="IPR011701">
    <property type="entry name" value="MFS"/>
</dbReference>
<evidence type="ECO:0000313" key="9">
    <source>
        <dbReference type="Proteomes" id="UP000799538"/>
    </source>
</evidence>
<dbReference type="Pfam" id="PF07690">
    <property type="entry name" value="MFS_1"/>
    <property type="match status" value="1"/>
</dbReference>
<feature type="transmembrane region" description="Helical" evidence="6">
    <location>
        <begin position="351"/>
        <end position="372"/>
    </location>
</feature>
<feature type="transmembrane region" description="Helical" evidence="6">
    <location>
        <begin position="210"/>
        <end position="232"/>
    </location>
</feature>
<feature type="transmembrane region" description="Helical" evidence="6">
    <location>
        <begin position="84"/>
        <end position="102"/>
    </location>
</feature>
<dbReference type="AlphaFoldDB" id="A0A6A6G1Z3"/>
<protein>
    <submittedName>
        <fullName evidence="8">Phthalate transporter</fullName>
    </submittedName>
</protein>
<feature type="transmembrane region" description="Helical" evidence="6">
    <location>
        <begin position="442"/>
        <end position="464"/>
    </location>
</feature>
<dbReference type="OrthoDB" id="3639251at2759"/>
<dbReference type="Gene3D" id="1.20.1250.20">
    <property type="entry name" value="MFS general substrate transporter like domains"/>
    <property type="match status" value="2"/>
</dbReference>
<sequence length="488" mass="53942">MTTLPAAKNQTAVPHLVKTDSGSDIKVEHAVDSFSPAEDKAMRRRIDWRLVPALGLMYGCSLMDRTNLPNAAIAGLTRDLALNVGYRYSLINLTFFISYVVFQPPMTVLCRKIGPTMLLPGICLLWGIVVLGFGFVNNWQSMVGLRFALGFFEAGFFPGCVYVLSAWYTRYEVGRRYSVFYGIGGLLSALSGPLAYGLMQMEGIEGLRGWRWIFIMEGVITVAIALGGYLFMVRFPDQEMKRPSVRFLKAAECQHVIDKINKDRDDVQVEKFNMRKYLASGKDIEVWGFGLIFLCTTTVAYAFAFFLPIILRESLGFSVLASQCLGTPPYVLGMILMYLSAWVGDKYQTRAPIIIFNAVLSLIGLPILGFASNGSLRYFGIFIATAGTQANVPNTMSYQANNIRGQWKRAFCSASLTGLGGIGGIAGSLIFRSQDSPTYVPGMIGCIVATCIVIATSCLLTLYFRYMNKKADRGEVLINGLEGFRYTI</sequence>
<keyword evidence="5 6" id="KW-0472">Membrane</keyword>
<evidence type="ECO:0000256" key="5">
    <source>
        <dbReference type="ARBA" id="ARBA00023136"/>
    </source>
</evidence>
<dbReference type="FunFam" id="1.20.1250.20:FF:000018">
    <property type="entry name" value="MFS transporter permease"/>
    <property type="match status" value="1"/>
</dbReference>
<organism evidence="8 9">
    <name type="scientific">Elsinoe ampelina</name>
    <dbReference type="NCBI Taxonomy" id="302913"/>
    <lineage>
        <taxon>Eukaryota</taxon>
        <taxon>Fungi</taxon>
        <taxon>Dikarya</taxon>
        <taxon>Ascomycota</taxon>
        <taxon>Pezizomycotina</taxon>
        <taxon>Dothideomycetes</taxon>
        <taxon>Dothideomycetidae</taxon>
        <taxon>Myriangiales</taxon>
        <taxon>Elsinoaceae</taxon>
        <taxon>Elsinoe</taxon>
    </lineage>
</organism>
<reference evidence="9" key="1">
    <citation type="journal article" date="2020" name="Stud. Mycol.">
        <title>101 Dothideomycetes genomes: A test case for predicting lifestyles and emergence of pathogens.</title>
        <authorList>
            <person name="Haridas S."/>
            <person name="Albert R."/>
            <person name="Binder M."/>
            <person name="Bloem J."/>
            <person name="LaButti K."/>
            <person name="Salamov A."/>
            <person name="Andreopoulos B."/>
            <person name="Baker S."/>
            <person name="Barry K."/>
            <person name="Bills G."/>
            <person name="Bluhm B."/>
            <person name="Cannon C."/>
            <person name="Castanera R."/>
            <person name="Culley D."/>
            <person name="Daum C."/>
            <person name="Ezra D."/>
            <person name="Gonzalez J."/>
            <person name="Henrissat B."/>
            <person name="Kuo A."/>
            <person name="Liang C."/>
            <person name="Lipzen A."/>
            <person name="Lutzoni F."/>
            <person name="Magnuson J."/>
            <person name="Mondo S."/>
            <person name="Nolan M."/>
            <person name="Ohm R."/>
            <person name="Pangilinan J."/>
            <person name="Park H.-J."/>
            <person name="Ramirez L."/>
            <person name="Alfaro M."/>
            <person name="Sun H."/>
            <person name="Tritt A."/>
            <person name="Yoshinaga Y."/>
            <person name="Zwiers L.-H."/>
            <person name="Turgeon B."/>
            <person name="Goodwin S."/>
            <person name="Spatafora J."/>
            <person name="Crous P."/>
            <person name="Grigoriev I."/>
        </authorList>
    </citation>
    <scope>NUCLEOTIDE SEQUENCE [LARGE SCALE GENOMIC DNA]</scope>
    <source>
        <strain evidence="9">CECT 20119</strain>
    </source>
</reference>
<dbReference type="PANTHER" id="PTHR43791">
    <property type="entry name" value="PERMEASE-RELATED"/>
    <property type="match status" value="1"/>
</dbReference>
<gene>
    <name evidence="8" type="ORF">BDZ85DRAFT_304303</name>
</gene>
<evidence type="ECO:0000256" key="6">
    <source>
        <dbReference type="SAM" id="Phobius"/>
    </source>
</evidence>
<comment type="subcellular location">
    <subcellularLocation>
        <location evidence="1">Membrane</location>
        <topology evidence="1">Multi-pass membrane protein</topology>
    </subcellularLocation>
</comment>
<evidence type="ECO:0000313" key="8">
    <source>
        <dbReference type="EMBL" id="KAF2219732.1"/>
    </source>
</evidence>
<dbReference type="FunFam" id="1.20.1250.20:FF:000013">
    <property type="entry name" value="MFS general substrate transporter"/>
    <property type="match status" value="1"/>
</dbReference>
<dbReference type="EMBL" id="ML992515">
    <property type="protein sequence ID" value="KAF2219732.1"/>
    <property type="molecule type" value="Genomic_DNA"/>
</dbReference>
<evidence type="ECO:0000256" key="2">
    <source>
        <dbReference type="ARBA" id="ARBA00022448"/>
    </source>
</evidence>
<keyword evidence="9" id="KW-1185">Reference proteome</keyword>
<name>A0A6A6G1Z3_9PEZI</name>
<dbReference type="InterPro" id="IPR020846">
    <property type="entry name" value="MFS_dom"/>
</dbReference>
<keyword evidence="4 6" id="KW-1133">Transmembrane helix</keyword>
<dbReference type="GO" id="GO:0022857">
    <property type="term" value="F:transmembrane transporter activity"/>
    <property type="evidence" value="ECO:0007669"/>
    <property type="project" value="InterPro"/>
</dbReference>
<dbReference type="PROSITE" id="PS50850">
    <property type="entry name" value="MFS"/>
    <property type="match status" value="1"/>
</dbReference>
<dbReference type="PANTHER" id="PTHR43791:SF47">
    <property type="entry name" value="MAJOR FACILITATOR SUPERFAMILY (MFS) PROFILE DOMAIN-CONTAINING PROTEIN-RELATED"/>
    <property type="match status" value="1"/>
</dbReference>
<evidence type="ECO:0000256" key="4">
    <source>
        <dbReference type="ARBA" id="ARBA00022989"/>
    </source>
</evidence>
<dbReference type="GO" id="GO:0016020">
    <property type="term" value="C:membrane"/>
    <property type="evidence" value="ECO:0007669"/>
    <property type="project" value="UniProtKB-SubCell"/>
</dbReference>